<dbReference type="AlphaFoldDB" id="A0A1I3BX59"/>
<organism evidence="1 2">
    <name type="scientific">Pisciglobus halotolerans</name>
    <dbReference type="NCBI Taxonomy" id="745365"/>
    <lineage>
        <taxon>Bacteria</taxon>
        <taxon>Bacillati</taxon>
        <taxon>Bacillota</taxon>
        <taxon>Bacilli</taxon>
        <taxon>Lactobacillales</taxon>
        <taxon>Carnobacteriaceae</taxon>
    </lineage>
</organism>
<evidence type="ECO:0000313" key="2">
    <source>
        <dbReference type="Proteomes" id="UP000198668"/>
    </source>
</evidence>
<evidence type="ECO:0000313" key="1">
    <source>
        <dbReference type="EMBL" id="SFH66842.1"/>
    </source>
</evidence>
<dbReference type="Pfam" id="PF08796">
    <property type="entry name" value="DUF1797"/>
    <property type="match status" value="1"/>
</dbReference>
<dbReference type="Proteomes" id="UP000198668">
    <property type="component" value="Unassembled WGS sequence"/>
</dbReference>
<proteinExistence type="predicted"/>
<name>A0A1I3BX59_9LACT</name>
<dbReference type="Gene3D" id="3.30.720.20">
    <property type="entry name" value="Protein of unknown function DUF1797"/>
    <property type="match status" value="1"/>
</dbReference>
<dbReference type="SUPFAM" id="SSF143567">
    <property type="entry name" value="YkuJ-like"/>
    <property type="match status" value="1"/>
</dbReference>
<dbReference type="EMBL" id="FOQE01000010">
    <property type="protein sequence ID" value="SFH66842.1"/>
    <property type="molecule type" value="Genomic_DNA"/>
</dbReference>
<dbReference type="InterPro" id="IPR014904">
    <property type="entry name" value="YkuJ-like"/>
</dbReference>
<protein>
    <submittedName>
        <fullName evidence="1">Uncharacterized protein YkuJ</fullName>
    </submittedName>
</protein>
<dbReference type="PIRSF" id="PIRSF037356">
    <property type="entry name" value="DUF1797"/>
    <property type="match status" value="1"/>
</dbReference>
<keyword evidence="2" id="KW-1185">Reference proteome</keyword>
<gene>
    <name evidence="1" type="ORF">SAMN04489868_11065</name>
</gene>
<reference evidence="1 2" key="1">
    <citation type="submission" date="2016-10" db="EMBL/GenBank/DDBJ databases">
        <authorList>
            <person name="de Groot N.N."/>
        </authorList>
    </citation>
    <scope>NUCLEOTIDE SEQUENCE [LARGE SCALE GENOMIC DNA]</scope>
    <source>
        <strain evidence="1 2">DSM 27630</strain>
    </source>
</reference>
<accession>A0A1I3BX59</accession>
<dbReference type="InterPro" id="IPR038073">
    <property type="entry name" value="YkuJ-like_sf"/>
</dbReference>
<sequence length="83" mass="9817">MKGAQSMKSSQLTAIIRRLEAMVEDKDNEVQVRRFEKNGEERCLITYDTKAETFELEEHETNQVYKFDDIDLIAIEIYELLQD</sequence>